<accession>A0A518C3B5</accession>
<dbReference type="KEGG" id="bvo:Pan97_07170"/>
<evidence type="ECO:0000313" key="2">
    <source>
        <dbReference type="Proteomes" id="UP000318626"/>
    </source>
</evidence>
<dbReference type="AlphaFoldDB" id="A0A518C3B5"/>
<sequence>MVSSQGSFWWMDGNSSQSSSATSRSQRKATLWLTDQDDCVNRLLSRIVNTYGDPIVRVSGELFESPLHLISVIEENLRDYAIGEVVILGHSHFLPPGQASNNVSPGDCIAEPSSLLQRMAKRQESSKLAEQRLLEVNVQLAQLCAIHKYSTVAEIQVTSLFFRVESHAVYSYNERTMQFEALGSEL</sequence>
<name>A0A518C3B5_9BACT</name>
<gene>
    <name evidence="1" type="ORF">Pan97_07170</name>
</gene>
<dbReference type="Proteomes" id="UP000318626">
    <property type="component" value="Chromosome"/>
</dbReference>
<proteinExistence type="predicted"/>
<reference evidence="2" key="1">
    <citation type="submission" date="2019-02" db="EMBL/GenBank/DDBJ databases">
        <title>Deep-cultivation of Planctomycetes and their phenomic and genomic characterization uncovers novel biology.</title>
        <authorList>
            <person name="Wiegand S."/>
            <person name="Jogler M."/>
            <person name="Boedeker C."/>
            <person name="Pinto D."/>
            <person name="Vollmers J."/>
            <person name="Rivas-Marin E."/>
            <person name="Kohn T."/>
            <person name="Peeters S.H."/>
            <person name="Heuer A."/>
            <person name="Rast P."/>
            <person name="Oberbeckmann S."/>
            <person name="Bunk B."/>
            <person name="Jeske O."/>
            <person name="Meyerdierks A."/>
            <person name="Storesund J.E."/>
            <person name="Kallscheuer N."/>
            <person name="Luecker S."/>
            <person name="Lage O.M."/>
            <person name="Pohl T."/>
            <person name="Merkel B.J."/>
            <person name="Hornburger P."/>
            <person name="Mueller R.-W."/>
            <person name="Bruemmer F."/>
            <person name="Labrenz M."/>
            <person name="Spormann A.M."/>
            <person name="Op den Camp H."/>
            <person name="Overmann J."/>
            <person name="Amann R."/>
            <person name="Jetten M.S.M."/>
            <person name="Mascher T."/>
            <person name="Medema M.H."/>
            <person name="Devos D.P."/>
            <person name="Kaster A.-K."/>
            <person name="Ovreas L."/>
            <person name="Rohde M."/>
            <person name="Galperin M.Y."/>
            <person name="Jogler C."/>
        </authorList>
    </citation>
    <scope>NUCLEOTIDE SEQUENCE [LARGE SCALE GENOMIC DNA]</scope>
    <source>
        <strain evidence="2">Pan97</strain>
    </source>
</reference>
<keyword evidence="2" id="KW-1185">Reference proteome</keyword>
<dbReference type="EMBL" id="CP036289">
    <property type="protein sequence ID" value="QDU73718.1"/>
    <property type="molecule type" value="Genomic_DNA"/>
</dbReference>
<protein>
    <submittedName>
        <fullName evidence="1">Uncharacterized protein</fullName>
    </submittedName>
</protein>
<evidence type="ECO:0000313" key="1">
    <source>
        <dbReference type="EMBL" id="QDU73718.1"/>
    </source>
</evidence>
<organism evidence="1 2">
    <name type="scientific">Bremerella volcania</name>
    <dbReference type="NCBI Taxonomy" id="2527984"/>
    <lineage>
        <taxon>Bacteria</taxon>
        <taxon>Pseudomonadati</taxon>
        <taxon>Planctomycetota</taxon>
        <taxon>Planctomycetia</taxon>
        <taxon>Pirellulales</taxon>
        <taxon>Pirellulaceae</taxon>
        <taxon>Bremerella</taxon>
    </lineage>
</organism>